<comment type="caution">
    <text evidence="3">The sequence shown here is derived from an EMBL/GenBank/DDBJ whole genome shotgun (WGS) entry which is preliminary data.</text>
</comment>
<evidence type="ECO:0000256" key="2">
    <source>
        <dbReference type="SAM" id="Phobius"/>
    </source>
</evidence>
<gene>
    <name evidence="3" type="ORF">BESB_065070</name>
</gene>
<accession>A0A2A9MEV4</accession>
<sequence>MVNYYSQMERSRHASHADEDLHDSAAFNVTGSSYLPVAEADATMTMDPFEGEEDGRLEETKSQRMSWSDRRLRKSKRSTRGDMRGAGFLIALLALSTYVLRQLWAPKLSFMTKERAPVDMQLISVEAAQEAVLAALSETEALMRNDFFQQYLNTGDGITRAALLTELKDIEAFAFASDMPQELYALALEQMNALKSEFVWRAARAEYVRMKRIVGSSAGRSPASAYKEWFLETAKTMEENAAREVAAVERMVALDTFVDIRRWTDAAKEARDVQRWAATLRSQ</sequence>
<dbReference type="Proteomes" id="UP000224006">
    <property type="component" value="Chromosome VI"/>
</dbReference>
<feature type="region of interest" description="Disordered" evidence="1">
    <location>
        <begin position="48"/>
        <end position="78"/>
    </location>
</feature>
<evidence type="ECO:0000313" key="4">
    <source>
        <dbReference type="Proteomes" id="UP000224006"/>
    </source>
</evidence>
<evidence type="ECO:0000313" key="3">
    <source>
        <dbReference type="EMBL" id="PFH34476.1"/>
    </source>
</evidence>
<dbReference type="EMBL" id="NWUJ01000006">
    <property type="protein sequence ID" value="PFH34476.1"/>
    <property type="molecule type" value="Genomic_DNA"/>
</dbReference>
<dbReference type="GeneID" id="40311435"/>
<feature type="compositionally biased region" description="Basic and acidic residues" evidence="1">
    <location>
        <begin position="57"/>
        <end position="70"/>
    </location>
</feature>
<proteinExistence type="predicted"/>
<keyword evidence="2" id="KW-0812">Transmembrane</keyword>
<keyword evidence="4" id="KW-1185">Reference proteome</keyword>
<keyword evidence="2" id="KW-0472">Membrane</keyword>
<name>A0A2A9MEV4_BESBE</name>
<feature type="transmembrane region" description="Helical" evidence="2">
    <location>
        <begin position="83"/>
        <end position="104"/>
    </location>
</feature>
<dbReference type="KEGG" id="bbes:BESB_065070"/>
<dbReference type="VEuPathDB" id="ToxoDB:BESB_065070"/>
<dbReference type="AlphaFoldDB" id="A0A2A9MEV4"/>
<evidence type="ECO:0008006" key="5">
    <source>
        <dbReference type="Google" id="ProtNLM"/>
    </source>
</evidence>
<reference evidence="3 4" key="1">
    <citation type="submission" date="2017-09" db="EMBL/GenBank/DDBJ databases">
        <title>Genome sequencing of Besnoitia besnoiti strain Bb-Ger1.</title>
        <authorList>
            <person name="Schares G."/>
            <person name="Venepally P."/>
            <person name="Lorenzi H.A."/>
        </authorList>
    </citation>
    <scope>NUCLEOTIDE SEQUENCE [LARGE SCALE GENOMIC DNA]</scope>
    <source>
        <strain evidence="3 4">Bb-Ger1</strain>
    </source>
</reference>
<organism evidence="3 4">
    <name type="scientific">Besnoitia besnoiti</name>
    <name type="common">Apicomplexan protozoan</name>
    <dbReference type="NCBI Taxonomy" id="94643"/>
    <lineage>
        <taxon>Eukaryota</taxon>
        <taxon>Sar</taxon>
        <taxon>Alveolata</taxon>
        <taxon>Apicomplexa</taxon>
        <taxon>Conoidasida</taxon>
        <taxon>Coccidia</taxon>
        <taxon>Eucoccidiorida</taxon>
        <taxon>Eimeriorina</taxon>
        <taxon>Sarcocystidae</taxon>
        <taxon>Besnoitia</taxon>
    </lineage>
</organism>
<protein>
    <recommendedName>
        <fullName evidence="5">Transmembrane protein</fullName>
    </recommendedName>
</protein>
<evidence type="ECO:0000256" key="1">
    <source>
        <dbReference type="SAM" id="MobiDB-lite"/>
    </source>
</evidence>
<keyword evidence="2" id="KW-1133">Transmembrane helix</keyword>
<dbReference type="RefSeq" id="XP_029218485.1">
    <property type="nucleotide sequence ID" value="XM_029364902.1"/>
</dbReference>